<name>A0A809S3D4_9PROT</name>
<sequence>MINITVDKNILHATVLGEFTIADFKEFENNILYDVKFQGKVNLVIDLRDMLDFTIDVVWEEIRFSREHAHEFNKVAIITTEAWLTWSAWINRFFVDAEIQVFETIEFADAWVAS</sequence>
<organism evidence="1 2">
    <name type="scientific">Sulfuriferula nivalis</name>
    <dbReference type="NCBI Taxonomy" id="2675298"/>
    <lineage>
        <taxon>Bacteria</taxon>
        <taxon>Pseudomonadati</taxon>
        <taxon>Pseudomonadota</taxon>
        <taxon>Betaproteobacteria</taxon>
        <taxon>Nitrosomonadales</taxon>
        <taxon>Sulfuricellaceae</taxon>
        <taxon>Sulfuriferula</taxon>
    </lineage>
</organism>
<dbReference type="InterPro" id="IPR038396">
    <property type="entry name" value="SpoIIAA-like_sf"/>
</dbReference>
<dbReference type="Pfam" id="PF11964">
    <property type="entry name" value="SpoIIAA-like"/>
    <property type="match status" value="1"/>
</dbReference>
<dbReference type="AlphaFoldDB" id="A0A809S3D4"/>
<accession>A0A809S3D4</accession>
<dbReference type="InterPro" id="IPR036513">
    <property type="entry name" value="STAS_dom_sf"/>
</dbReference>
<evidence type="ECO:0000313" key="1">
    <source>
        <dbReference type="EMBL" id="BBP01268.1"/>
    </source>
</evidence>
<dbReference type="Gene3D" id="3.40.50.10600">
    <property type="entry name" value="SpoIIaa-like domains"/>
    <property type="match status" value="1"/>
</dbReference>
<dbReference type="SUPFAM" id="SSF52091">
    <property type="entry name" value="SpoIIaa-like"/>
    <property type="match status" value="1"/>
</dbReference>
<reference evidence="2" key="1">
    <citation type="submission" date="2019-11" db="EMBL/GenBank/DDBJ databases">
        <title>Isolation and characterization of a novel species in the genus Sulfuriferula.</title>
        <authorList>
            <person name="Mochizuki J."/>
            <person name="Kojima H."/>
            <person name="Fukui M."/>
        </authorList>
    </citation>
    <scope>NUCLEOTIDE SEQUENCE [LARGE SCALE GENOMIC DNA]</scope>
    <source>
        <strain evidence="2">SGTM</strain>
    </source>
</reference>
<evidence type="ECO:0000313" key="2">
    <source>
        <dbReference type="Proteomes" id="UP000463939"/>
    </source>
</evidence>
<proteinExistence type="predicted"/>
<keyword evidence="2" id="KW-1185">Reference proteome</keyword>
<dbReference type="InterPro" id="IPR021866">
    <property type="entry name" value="SpoIIAA-like"/>
</dbReference>
<dbReference type="RefSeq" id="WP_162085070.1">
    <property type="nucleotide sequence ID" value="NZ_AP021881.1"/>
</dbReference>
<evidence type="ECO:0008006" key="3">
    <source>
        <dbReference type="Google" id="ProtNLM"/>
    </source>
</evidence>
<protein>
    <recommendedName>
        <fullName evidence="3">STAS/SEC14 domain-containing protein</fullName>
    </recommendedName>
</protein>
<gene>
    <name evidence="1" type="ORF">SFSGTM_19760</name>
</gene>
<dbReference type="EMBL" id="AP021881">
    <property type="protein sequence ID" value="BBP01268.1"/>
    <property type="molecule type" value="Genomic_DNA"/>
</dbReference>
<dbReference type="Proteomes" id="UP000463939">
    <property type="component" value="Chromosome"/>
</dbReference>
<dbReference type="KEGG" id="sniv:SFSGTM_19760"/>